<evidence type="ECO:0000313" key="10">
    <source>
        <dbReference type="Proteomes" id="UP000826271"/>
    </source>
</evidence>
<feature type="domain" description="NF-X1-type" evidence="8">
    <location>
        <begin position="190"/>
        <end position="208"/>
    </location>
</feature>
<dbReference type="PANTHER" id="PTHR12360">
    <property type="entry name" value="NUCLEAR TRANSCRIPTION FACTOR, X-BOX BINDING 1 NFX1"/>
    <property type="match status" value="1"/>
</dbReference>
<reference evidence="9" key="1">
    <citation type="submission" date="2019-10" db="EMBL/GenBank/DDBJ databases">
        <authorList>
            <person name="Zhang R."/>
            <person name="Pan Y."/>
            <person name="Wang J."/>
            <person name="Ma R."/>
            <person name="Yu S."/>
        </authorList>
    </citation>
    <scope>NUCLEOTIDE SEQUENCE</scope>
    <source>
        <strain evidence="9">LA-IB0</strain>
        <tissue evidence="9">Leaf</tissue>
    </source>
</reference>
<dbReference type="GO" id="GO:0000977">
    <property type="term" value="F:RNA polymerase II transcription regulatory region sequence-specific DNA binding"/>
    <property type="evidence" value="ECO:0007669"/>
    <property type="project" value="TreeGrafter"/>
</dbReference>
<feature type="domain" description="NF-X1-type" evidence="8">
    <location>
        <begin position="402"/>
        <end position="421"/>
    </location>
</feature>
<dbReference type="EMBL" id="WHWC01000006">
    <property type="protein sequence ID" value="KAG8380818.1"/>
    <property type="molecule type" value="Genomic_DNA"/>
</dbReference>
<dbReference type="InterPro" id="IPR000967">
    <property type="entry name" value="Znf_NFX1"/>
</dbReference>
<protein>
    <recommendedName>
        <fullName evidence="8">NF-X1-type domain-containing protein</fullName>
    </recommendedName>
</protein>
<keyword evidence="4" id="KW-0863">Zinc-finger</keyword>
<feature type="domain" description="NF-X1-type" evidence="8">
    <location>
        <begin position="349"/>
        <end position="369"/>
    </location>
</feature>
<keyword evidence="7" id="KW-0472">Membrane</keyword>
<organism evidence="9 10">
    <name type="scientific">Buddleja alternifolia</name>
    <dbReference type="NCBI Taxonomy" id="168488"/>
    <lineage>
        <taxon>Eukaryota</taxon>
        <taxon>Viridiplantae</taxon>
        <taxon>Streptophyta</taxon>
        <taxon>Embryophyta</taxon>
        <taxon>Tracheophyta</taxon>
        <taxon>Spermatophyta</taxon>
        <taxon>Magnoliopsida</taxon>
        <taxon>eudicotyledons</taxon>
        <taxon>Gunneridae</taxon>
        <taxon>Pentapetalae</taxon>
        <taxon>asterids</taxon>
        <taxon>lamiids</taxon>
        <taxon>Lamiales</taxon>
        <taxon>Scrophulariaceae</taxon>
        <taxon>Buddlejeae</taxon>
        <taxon>Buddleja</taxon>
    </lineage>
</organism>
<feature type="domain" description="NF-X1-type" evidence="8">
    <location>
        <begin position="640"/>
        <end position="658"/>
    </location>
</feature>
<evidence type="ECO:0000256" key="1">
    <source>
        <dbReference type="ARBA" id="ARBA00007269"/>
    </source>
</evidence>
<dbReference type="AlphaFoldDB" id="A0AAV6XEH0"/>
<evidence type="ECO:0000256" key="4">
    <source>
        <dbReference type="ARBA" id="ARBA00022771"/>
    </source>
</evidence>
<keyword evidence="10" id="KW-1185">Reference proteome</keyword>
<feature type="compositionally biased region" description="Basic and acidic residues" evidence="6">
    <location>
        <begin position="788"/>
        <end position="800"/>
    </location>
</feature>
<dbReference type="GO" id="GO:0005634">
    <property type="term" value="C:nucleus"/>
    <property type="evidence" value="ECO:0007669"/>
    <property type="project" value="InterPro"/>
</dbReference>
<sequence length="876" mass="98021">MPSSATQPLSDSDSDASSPTHSSSSSSAHHRHADLSSSIFQSYLSHSTSSSNHHHHQQQQQDLTKIQSFLTSSRSGALSCLICLERIKPSDPTWSCSSGCFALFHLLCIQSWAHQSTTLAASRASSRAAVLPDDNLLVWPCPKCRVEYPKSQTPKNYFCFCGKVQDPPRDPWVLPHSCGEICGRALKYECGHFCLLLCHPGPCAACPKLVKNKCFCGKLDDVRRCGFKNFSCNDVCGKLLECRVHRCVEICHDGSCHPCREKAAYKCQCGKVDMERECCDRNFRCSNACDEKLGCGRHVCERGCHEGECGDCPHQGKRTCPCGKRAYEGMACDVTVPLCGATCDKLLSCGFHRCPERCHRGPCIETCRTVVTKSCRCGSLRKQIPCHQELTCERKCQKMRDCGRHACKRRCCDGDCPPCSEICDRRLRCRNHKCPAPCHRGACAPCPLMVRISCSCGETQFEVPCGTETEQKPPKCRKLCRIAPLCRHASICKPHRCHYGACPPCRLICDEEYACGHKCKLRCHGPKPPPNPEFTLKPTKKMLNHVREMTPGSMCPRCPEVVLRSCVGHHIGAERMMVCSKQADFSCDNLCGNPLPCGNHYCTYVCHALKSQSSKSDAHRTRGSCEECTLPCQKEREPACPHPCPLRCHPGECPPCKTLVKRSCHCGSMVHVFECIYFNRMSEKEQMAARSCKGPCHRKLPNCTHLCPEICHPGPCPLPDKCSKKVTARCGCQTLKKEWLCQDVQAAYKSTGTDPKDVPKNQYGVGLLPCDSDCKSKVKIPEAELHFRQTKPREEKESDKANNISKRRRRKQRVHEEQSVSKLQRIVAVIQRALLILIIAVVIIASAYFGYKGLVWLSDWMNENEARQRRRRYSGV</sequence>
<keyword evidence="5" id="KW-0862">Zinc</keyword>
<keyword evidence="3" id="KW-0677">Repeat</keyword>
<dbReference type="SMART" id="SM00438">
    <property type="entry name" value="ZnF_NFX"/>
    <property type="match status" value="11"/>
</dbReference>
<dbReference type="GO" id="GO:0000981">
    <property type="term" value="F:DNA-binding transcription factor activity, RNA polymerase II-specific"/>
    <property type="evidence" value="ECO:0007669"/>
    <property type="project" value="TreeGrafter"/>
</dbReference>
<feature type="region of interest" description="Disordered" evidence="6">
    <location>
        <begin position="788"/>
        <end position="815"/>
    </location>
</feature>
<dbReference type="Pfam" id="PF01422">
    <property type="entry name" value="zf-NF-X1"/>
    <property type="match status" value="11"/>
</dbReference>
<feature type="domain" description="NF-X1-type" evidence="8">
    <location>
        <begin position="295"/>
        <end position="314"/>
    </location>
</feature>
<feature type="transmembrane region" description="Helical" evidence="7">
    <location>
        <begin position="829"/>
        <end position="851"/>
    </location>
</feature>
<evidence type="ECO:0000256" key="7">
    <source>
        <dbReference type="SAM" id="Phobius"/>
    </source>
</evidence>
<feature type="domain" description="NF-X1-type" evidence="8">
    <location>
        <begin position="597"/>
        <end position="630"/>
    </location>
</feature>
<feature type="compositionally biased region" description="Low complexity" evidence="6">
    <location>
        <begin position="15"/>
        <end position="27"/>
    </location>
</feature>
<evidence type="ECO:0000256" key="6">
    <source>
        <dbReference type="SAM" id="MobiDB-lite"/>
    </source>
</evidence>
<evidence type="ECO:0000256" key="2">
    <source>
        <dbReference type="ARBA" id="ARBA00022723"/>
    </source>
</evidence>
<name>A0AAV6XEH0_9LAMI</name>
<evidence type="ECO:0000259" key="8">
    <source>
        <dbReference type="SMART" id="SM00438"/>
    </source>
</evidence>
<keyword evidence="2" id="KW-0479">Metal-binding</keyword>
<feature type="domain" description="NF-X1-type" evidence="8">
    <location>
        <begin position="429"/>
        <end position="448"/>
    </location>
</feature>
<dbReference type="Proteomes" id="UP000826271">
    <property type="component" value="Unassembled WGS sequence"/>
</dbReference>
<evidence type="ECO:0000256" key="3">
    <source>
        <dbReference type="ARBA" id="ARBA00022737"/>
    </source>
</evidence>
<keyword evidence="7" id="KW-0812">Transmembrane</keyword>
<keyword evidence="7" id="KW-1133">Transmembrane helix</keyword>
<feature type="region of interest" description="Disordered" evidence="6">
    <location>
        <begin position="1"/>
        <end position="29"/>
    </location>
</feature>
<dbReference type="SUPFAM" id="SSF57850">
    <property type="entry name" value="RING/U-box"/>
    <property type="match status" value="1"/>
</dbReference>
<dbReference type="CDD" id="cd06008">
    <property type="entry name" value="NF-X1-zinc-finger"/>
    <property type="match status" value="5"/>
</dbReference>
<accession>A0AAV6XEH0</accession>
<evidence type="ECO:0000256" key="5">
    <source>
        <dbReference type="ARBA" id="ARBA00022833"/>
    </source>
</evidence>
<comment type="caution">
    <text evidence="9">The sequence shown here is derived from an EMBL/GenBank/DDBJ whole genome shotgun (WGS) entry which is preliminary data.</text>
</comment>
<feature type="domain" description="NF-X1-type" evidence="8">
    <location>
        <begin position="242"/>
        <end position="261"/>
    </location>
</feature>
<evidence type="ECO:0000313" key="9">
    <source>
        <dbReference type="EMBL" id="KAG8380818.1"/>
    </source>
</evidence>
<feature type="domain" description="NF-X1-type" evidence="8">
    <location>
        <begin position="515"/>
        <end position="533"/>
    </location>
</feature>
<proteinExistence type="inferred from homology"/>
<dbReference type="GO" id="GO:0008270">
    <property type="term" value="F:zinc ion binding"/>
    <property type="evidence" value="ECO:0007669"/>
    <property type="project" value="UniProtKB-KW"/>
</dbReference>
<dbReference type="InterPro" id="IPR034078">
    <property type="entry name" value="NFX1_fam"/>
</dbReference>
<feature type="domain" description="NF-X1-type" evidence="8">
    <location>
        <begin position="492"/>
        <end position="507"/>
    </location>
</feature>
<feature type="domain" description="NF-X1-type" evidence="8">
    <location>
        <begin position="703"/>
        <end position="724"/>
    </location>
</feature>
<gene>
    <name evidence="9" type="ORF">BUALT_Bualt06G0056000</name>
</gene>
<dbReference type="PANTHER" id="PTHR12360:SF1">
    <property type="entry name" value="NF-X1-TYPE ZINC FINGER PROTEIN NFXL1"/>
    <property type="match status" value="1"/>
</dbReference>
<comment type="similarity">
    <text evidence="1">Belongs to the NFX1 family.</text>
</comment>